<evidence type="ECO:0000256" key="5">
    <source>
        <dbReference type="SAM" id="MobiDB-lite"/>
    </source>
</evidence>
<sequence length="1632" mass="183441">MGGKESKATVLPYEEAVKRVTDDELKRLKEAFKRTASMAGYMNKQMFVREVLGEGVPPKLADHIFQAFGGNTKGLAFKDLFCGLVLLTRGKREEKIKLVYSIYSNDSSGLVHKDELESLIMASDSHLPQSLPALFFDSDRATYEQFHQWVTVNFDATTITRWLLQDGGAMGIRLSDESDTPTFYQTLAGVTHLEEADIIELEKRYWQLKALSKTGRFDLETFIPMVSPPVPRNLCEGLFYAFDENRDNHIDFKEMACGLSACCRGPVVERQKFCFKIFDKDHDGLLSRKELEDMVAVLVQVRSENRPPKHVEADTLQDAEDNISSVVDDILASHDSDNDSAITLEEYQIWSVKSALPTEFLSLLFQICHIVLGLRTTTRHEEGDIIMGWVDRESRKGLQQGLTWYLISMVWWKSWKDYVFYKMTSSNQVISAQSKSKSLPRKTTSQTGQAWGTDRSLSQPSSPREANFSNNSTPSGSPKKAVNSFSQDVPPYGRSPAHTGKRNSQPSVTIPVVPQKPGPIDNTTLIMPETRKVMMLTNEGGRLRKNATLVRGRDFEILPEPVWKALLSWYGGSPALPRNVIIPSNGDPTPELELYPLSVRLLRHQANQPRQNTWNAVSMGIVGGFSFGAGSYVGTSSHTNNTPAPPKRYLAYVAAFSKMHTIQQVYDFLCQRLRIRNEDMRLWDLKDENNPVLLEEENHTLEHLSIQDNQQVLIEVRNKDMSWPEEMSSLALKNKTDKKKNQVPTDKGATGLSNLGNTCFMNSALQCISNTKPLTKYFNDNMHQYEFNKTNPLGMKGHIAKRYGDLVQDLWSGTSKSIAPLKLRWTIGKYAPRFNGFQQHDSQELLAFLLDGLHEDLNRVQNKPYVELKDSDGRPDEEVADEAWENHMLRNRSVIVDLFHGQLRSLVCCKECGNESVRFDPFTYLSLPLPLDNSMHLEIVVIRLDGTVPMKYGLRLNMEDKYKDLKQYLSELCDLTPQQLLLVEVFGAMIRSLPSDGQKVRTALGGYLYAYEIPPPPQLTMSTHPKIISSETTVLSNSSQKPHVEPLTPVNGLTPPEINAEDLNYAAKTSSLHRTQKVNGGIVTTGSTDTKVPNTTSSSSNGGLHTTPYLGNAFDGFVIAMHRKMMRMDVYFLSSQKTRPSLFGTPLILPCTVATRQSDLYKAVWTQVSRLVSPLPPSENGASAKNHAQDCDDSLGYEYPFVLKAVQRDGITCAWCPWYRFCRGCKIDCVDDDFAVGSAYIAIDWDPTALHLRYQSSQERVVADHDSVEVSRKLQTEPIDLDTCLKAFTKEEELGEDELWFCSKCKEHRQATKKLALWRLPPILIIQMKRFQYVNGRWVKSQKIVKFPKRKFDPSRFIAKNAPTDLTIPSCKNTPIMKQPVPNGIAVQTVDDELSESNKVNSETNTSSLSAVKIDNTKGSAENVKNKLCKDSPKTKRIRKNSISPLPTRKHNSVSPLPPKKSSRDSLEVVNGRGSTASNISQQSNGSSTLSTNSLNSEKTDNTSDSKTLSPTASHPLDSSLLPVAAGNTDIEDLSKPIYNLYSLSCHTGILGGGHYVAYAINPNDNWYIYNDSTCKEIKEELIDTDNAYMLFYERQGLNYSDFLPDVSDKEPDTSSIDDEFESDFKKVCNIQ</sequence>
<feature type="compositionally biased region" description="Low complexity" evidence="5">
    <location>
        <begin position="1481"/>
        <end position="1497"/>
    </location>
</feature>
<evidence type="ECO:0000313" key="9">
    <source>
        <dbReference type="Proteomes" id="UP000694865"/>
    </source>
</evidence>
<dbReference type="SMART" id="SM00695">
    <property type="entry name" value="DUSP"/>
    <property type="match status" value="1"/>
</dbReference>
<dbReference type="PROSITE" id="PS50222">
    <property type="entry name" value="EF_HAND_2"/>
    <property type="match status" value="2"/>
</dbReference>
<dbReference type="PROSITE" id="PS00018">
    <property type="entry name" value="EF_HAND_1"/>
    <property type="match status" value="2"/>
</dbReference>
<keyword evidence="9" id="KW-1185">Reference proteome</keyword>
<feature type="compositionally biased region" description="Polar residues" evidence="5">
    <location>
        <begin position="432"/>
        <end position="476"/>
    </location>
</feature>
<dbReference type="InterPro" id="IPR001394">
    <property type="entry name" value="Peptidase_C19_UCH"/>
</dbReference>
<dbReference type="RefSeq" id="XP_006811225.1">
    <property type="nucleotide sequence ID" value="XM_006811162.1"/>
</dbReference>
<evidence type="ECO:0000256" key="1">
    <source>
        <dbReference type="ARBA" id="ARBA00000707"/>
    </source>
</evidence>
<dbReference type="SUPFAM" id="SSF47473">
    <property type="entry name" value="EF-hand"/>
    <property type="match status" value="2"/>
</dbReference>
<dbReference type="InterPro" id="IPR006615">
    <property type="entry name" value="Pept_C19_DUSP"/>
</dbReference>
<feature type="region of interest" description="Disordered" evidence="5">
    <location>
        <begin position="1080"/>
        <end position="1103"/>
    </location>
</feature>
<proteinExistence type="predicted"/>
<dbReference type="Proteomes" id="UP000694865">
    <property type="component" value="Unplaced"/>
</dbReference>
<dbReference type="Gene3D" id="1.10.238.10">
    <property type="entry name" value="EF-hand"/>
    <property type="match status" value="2"/>
</dbReference>
<dbReference type="GeneID" id="100370044"/>
<dbReference type="InterPro" id="IPR038765">
    <property type="entry name" value="Papain-like_cys_pep_sf"/>
</dbReference>
<feature type="compositionally biased region" description="Polar residues" evidence="5">
    <location>
        <begin position="1082"/>
        <end position="1103"/>
    </location>
</feature>
<comment type="catalytic activity">
    <reaction evidence="1">
        <text>Thiol-dependent hydrolysis of ester, thioester, amide, peptide and isopeptide bonds formed by the C-terminal Gly of ubiquitin (a 76-residue protein attached to proteins as an intracellular targeting signal).</text>
        <dbReference type="EC" id="3.4.19.12"/>
    </reaction>
</comment>
<feature type="domain" description="USP" evidence="7">
    <location>
        <begin position="750"/>
        <end position="1596"/>
    </location>
</feature>
<dbReference type="Pfam" id="PF06337">
    <property type="entry name" value="DUSP"/>
    <property type="match status" value="1"/>
</dbReference>
<evidence type="ECO:0000313" key="10">
    <source>
        <dbReference type="RefSeq" id="XP_006811225.1"/>
    </source>
</evidence>
<keyword evidence="3" id="KW-0645">Protease</keyword>
<dbReference type="Gene3D" id="3.90.70.10">
    <property type="entry name" value="Cysteine proteinases"/>
    <property type="match status" value="2"/>
</dbReference>
<keyword evidence="3" id="KW-0378">Hydrolase</keyword>
<evidence type="ECO:0000259" key="8">
    <source>
        <dbReference type="PROSITE" id="PS51283"/>
    </source>
</evidence>
<dbReference type="InterPro" id="IPR018247">
    <property type="entry name" value="EF_Hand_1_Ca_BS"/>
</dbReference>
<dbReference type="EC" id="3.4.19.12" evidence="2"/>
<protein>
    <recommendedName>
        <fullName evidence="2">ubiquitinyl hydrolase 1</fullName>
        <ecNumber evidence="2">3.4.19.12</ecNumber>
    </recommendedName>
</protein>
<feature type="region of interest" description="Disordered" evidence="5">
    <location>
        <begin position="432"/>
        <end position="522"/>
    </location>
</feature>
<dbReference type="Gene3D" id="3.10.20.90">
    <property type="entry name" value="Phosphatidylinositol 3-kinase Catalytic Subunit, Chain A, domain 1"/>
    <property type="match status" value="1"/>
</dbReference>
<dbReference type="InterPro" id="IPR011992">
    <property type="entry name" value="EF-hand-dom_pair"/>
</dbReference>
<feature type="domain" description="DUSP" evidence="8">
    <location>
        <begin position="377"/>
        <end position="581"/>
    </location>
</feature>
<dbReference type="Pfam" id="PF14836">
    <property type="entry name" value="Ubiquitin_3"/>
    <property type="match status" value="1"/>
</dbReference>
<dbReference type="PROSITE" id="PS51283">
    <property type="entry name" value="DUSP"/>
    <property type="match status" value="1"/>
</dbReference>
<dbReference type="PROSITE" id="PS00973">
    <property type="entry name" value="USP_2"/>
    <property type="match status" value="1"/>
</dbReference>
<name>A0ABM0LTY4_SACKO</name>
<dbReference type="InterPro" id="IPR050185">
    <property type="entry name" value="Ub_carboxyl-term_hydrolase"/>
</dbReference>
<feature type="domain" description="EF-hand" evidence="6">
    <location>
        <begin position="266"/>
        <end position="301"/>
    </location>
</feature>
<evidence type="ECO:0000256" key="4">
    <source>
        <dbReference type="ARBA" id="ARBA00022837"/>
    </source>
</evidence>
<dbReference type="InterPro" id="IPR035927">
    <property type="entry name" value="DUSP-like_sf"/>
</dbReference>
<dbReference type="SUPFAM" id="SSF54001">
    <property type="entry name" value="Cysteine proteinases"/>
    <property type="match status" value="1"/>
</dbReference>
<evidence type="ECO:0000256" key="2">
    <source>
        <dbReference type="ARBA" id="ARBA00012759"/>
    </source>
</evidence>
<dbReference type="PROSITE" id="PS00972">
    <property type="entry name" value="USP_1"/>
    <property type="match status" value="1"/>
</dbReference>
<feature type="region of interest" description="Disordered" evidence="5">
    <location>
        <begin position="1424"/>
        <end position="1522"/>
    </location>
</feature>
<dbReference type="CDD" id="cd00051">
    <property type="entry name" value="EFh"/>
    <property type="match status" value="2"/>
</dbReference>
<keyword evidence="4" id="KW-0106">Calcium</keyword>
<dbReference type="PANTHER" id="PTHR21646:SF76">
    <property type="entry name" value="UBIQUITIN CARBOXYL-TERMINAL HYDROLASE 32"/>
    <property type="match status" value="1"/>
</dbReference>
<evidence type="ECO:0000259" key="7">
    <source>
        <dbReference type="PROSITE" id="PS50235"/>
    </source>
</evidence>
<dbReference type="SMART" id="SM00054">
    <property type="entry name" value="EFh"/>
    <property type="match status" value="3"/>
</dbReference>
<dbReference type="Pfam" id="PF25265">
    <property type="entry name" value="USP32_N"/>
    <property type="match status" value="1"/>
</dbReference>
<dbReference type="InterPro" id="IPR028135">
    <property type="entry name" value="Ub_USP-typ"/>
</dbReference>
<dbReference type="Gene3D" id="3.30.2230.10">
    <property type="entry name" value="DUSP-like"/>
    <property type="match status" value="1"/>
</dbReference>
<dbReference type="Pfam" id="PF13499">
    <property type="entry name" value="EF-hand_7"/>
    <property type="match status" value="1"/>
</dbReference>
<feature type="compositionally biased region" description="Basic and acidic residues" evidence="5">
    <location>
        <begin position="1424"/>
        <end position="1434"/>
    </location>
</feature>
<dbReference type="PROSITE" id="PS50235">
    <property type="entry name" value="USP_3"/>
    <property type="match status" value="1"/>
</dbReference>
<reference evidence="10" key="1">
    <citation type="submission" date="2025-08" db="UniProtKB">
        <authorList>
            <consortium name="RefSeq"/>
        </authorList>
    </citation>
    <scope>IDENTIFICATION</scope>
    <source>
        <tissue evidence="10">Testes</tissue>
    </source>
</reference>
<dbReference type="InterPro" id="IPR002048">
    <property type="entry name" value="EF_hand_dom"/>
</dbReference>
<dbReference type="PRINTS" id="PR00450">
    <property type="entry name" value="RECOVERIN"/>
</dbReference>
<dbReference type="PANTHER" id="PTHR21646">
    <property type="entry name" value="UBIQUITIN CARBOXYL-TERMINAL HYDROLASE"/>
    <property type="match status" value="1"/>
</dbReference>
<gene>
    <name evidence="10" type="primary">LOC100370044</name>
</gene>
<dbReference type="InterPro" id="IPR028889">
    <property type="entry name" value="USP"/>
</dbReference>
<evidence type="ECO:0000256" key="3">
    <source>
        <dbReference type="ARBA" id="ARBA00022670"/>
    </source>
</evidence>
<dbReference type="SUPFAM" id="SSF143791">
    <property type="entry name" value="DUSP-like"/>
    <property type="match status" value="1"/>
</dbReference>
<accession>A0ABM0LTY4</accession>
<organism evidence="9 10">
    <name type="scientific">Saccoglossus kowalevskii</name>
    <name type="common">Acorn worm</name>
    <dbReference type="NCBI Taxonomy" id="10224"/>
    <lineage>
        <taxon>Eukaryota</taxon>
        <taxon>Metazoa</taxon>
        <taxon>Hemichordata</taxon>
        <taxon>Enteropneusta</taxon>
        <taxon>Harrimaniidae</taxon>
        <taxon>Saccoglossus</taxon>
    </lineage>
</organism>
<dbReference type="Pfam" id="PF00443">
    <property type="entry name" value="UCH"/>
    <property type="match status" value="1"/>
</dbReference>
<dbReference type="InterPro" id="IPR018200">
    <property type="entry name" value="USP_CS"/>
</dbReference>
<dbReference type="InterPro" id="IPR057368">
    <property type="entry name" value="USP32_N"/>
</dbReference>
<evidence type="ECO:0000259" key="6">
    <source>
        <dbReference type="PROSITE" id="PS50222"/>
    </source>
</evidence>
<feature type="domain" description="EF-hand" evidence="6">
    <location>
        <begin position="230"/>
        <end position="265"/>
    </location>
</feature>